<dbReference type="RefSeq" id="WP_124686851.1">
    <property type="nucleotide sequence ID" value="NZ_CP033971.1"/>
</dbReference>
<evidence type="ECO:0000313" key="1">
    <source>
        <dbReference type="EMBL" id="AZG17122.1"/>
    </source>
</evidence>
<accession>A0A3G8HBX8</accession>
<dbReference type="OrthoDB" id="7502553at2"/>
<dbReference type="AlphaFoldDB" id="A0A3G8HBX8"/>
<dbReference type="Proteomes" id="UP000270411">
    <property type="component" value="Plasmid unnamed2"/>
</dbReference>
<gene>
    <name evidence="1" type="ORF">EHF44_26975</name>
</gene>
<dbReference type="EMBL" id="CP033971">
    <property type="protein sequence ID" value="AZG17122.1"/>
    <property type="molecule type" value="Genomic_DNA"/>
</dbReference>
<dbReference type="SUPFAM" id="SSF53254">
    <property type="entry name" value="Phosphoglycerate mutase-like"/>
    <property type="match status" value="1"/>
</dbReference>
<keyword evidence="1" id="KW-0614">Plasmid</keyword>
<dbReference type="KEGG" id="cpau:EHF44_26975"/>
<name>A0A3G8HBX8_9BURK</name>
<organism evidence="1 2">
    <name type="scientific">Cupriavidus pauculus</name>
    <dbReference type="NCBI Taxonomy" id="82633"/>
    <lineage>
        <taxon>Bacteria</taxon>
        <taxon>Pseudomonadati</taxon>
        <taxon>Pseudomonadota</taxon>
        <taxon>Betaproteobacteria</taxon>
        <taxon>Burkholderiales</taxon>
        <taxon>Burkholderiaceae</taxon>
        <taxon>Cupriavidus</taxon>
    </lineage>
</organism>
<protein>
    <submittedName>
        <fullName evidence="1">Histidine phosphatase family protein</fullName>
    </submittedName>
</protein>
<dbReference type="Pfam" id="PF00300">
    <property type="entry name" value="His_Phos_1"/>
    <property type="match status" value="1"/>
</dbReference>
<sequence>MTSRIALLCVPATAALRTGRFPANTALDLPDPADLAGLPTLRDPLLAMIGGDSPRVSRSPAPVARATAEALGLEAAADAELREVDYGKWTGQSLKDVAASAPDALAAWLADPAMAGHGGESLLAVASRAARWIDACAPGPTLAVTHASVICALVVHARGAPARAATRLDIAPLTLTTLTGQPGGWRVSTVAVPIQPGG</sequence>
<geneLocation type="plasmid" evidence="1">
    <name>unnamed2</name>
</geneLocation>
<dbReference type="InterPro" id="IPR029033">
    <property type="entry name" value="His_PPase_superfam"/>
</dbReference>
<proteinExistence type="predicted"/>
<reference evidence="2" key="1">
    <citation type="submission" date="2018-11" db="EMBL/GenBank/DDBJ databases">
        <title>FDA dAtabase for Regulatory Grade micrObial Sequences (FDA-ARGOS): Supporting development and validation of Infectious Disease Dx tests.</title>
        <authorList>
            <person name="Goldberg B."/>
            <person name="Campos J."/>
            <person name="Tallon L."/>
            <person name="Sadzewicz L."/>
            <person name="Zhao X."/>
            <person name="Vavikolanu K."/>
            <person name="Mehta A."/>
            <person name="Aluvathingal J."/>
            <person name="Nadendla S."/>
            <person name="Geyer C."/>
            <person name="Nandy P."/>
            <person name="Yan Y."/>
            <person name="Sichtig H."/>
        </authorList>
    </citation>
    <scope>NUCLEOTIDE SEQUENCE [LARGE SCALE GENOMIC DNA]</scope>
    <source>
        <strain evidence="2">FDAARGOS_614</strain>
        <plasmid evidence="2">unnamed2</plasmid>
    </source>
</reference>
<dbReference type="InterPro" id="IPR013078">
    <property type="entry name" value="His_Pase_superF_clade-1"/>
</dbReference>
<evidence type="ECO:0000313" key="2">
    <source>
        <dbReference type="Proteomes" id="UP000270411"/>
    </source>
</evidence>
<dbReference type="Gene3D" id="3.40.50.1240">
    <property type="entry name" value="Phosphoglycerate mutase-like"/>
    <property type="match status" value="1"/>
</dbReference>